<dbReference type="STRING" id="196109.A0A136JIK2"/>
<evidence type="ECO:0000256" key="3">
    <source>
        <dbReference type="SAM" id="MobiDB-lite"/>
    </source>
</evidence>
<reference evidence="5" key="1">
    <citation type="submission" date="2016-02" db="EMBL/GenBank/DDBJ databases">
        <title>Draft genome sequence of Microdochium bolleyi, a fungal endophyte of beachgrass.</title>
        <authorList>
            <consortium name="DOE Joint Genome Institute"/>
            <person name="David A.S."/>
            <person name="May G."/>
            <person name="Haridas S."/>
            <person name="Lim J."/>
            <person name="Wang M."/>
            <person name="Labutti K."/>
            <person name="Lipzen A."/>
            <person name="Barry K."/>
            <person name="Grigoriev I.V."/>
        </authorList>
    </citation>
    <scope>NUCLEOTIDE SEQUENCE [LARGE SCALE GENOMIC DNA]</scope>
    <source>
        <strain evidence="5">J235TASD1</strain>
    </source>
</reference>
<dbReference type="InterPro" id="IPR052254">
    <property type="entry name" value="CUL4-DDB1_E3_ligase_receptor"/>
</dbReference>
<dbReference type="Proteomes" id="UP000070501">
    <property type="component" value="Unassembled WGS sequence"/>
</dbReference>
<name>A0A136JIK2_9PEZI</name>
<dbReference type="EMBL" id="KQ964245">
    <property type="protein sequence ID" value="KXJ96984.1"/>
    <property type="molecule type" value="Genomic_DNA"/>
</dbReference>
<evidence type="ECO:0000256" key="1">
    <source>
        <dbReference type="ARBA" id="ARBA00022574"/>
    </source>
</evidence>
<keyword evidence="2" id="KW-0677">Repeat</keyword>
<organism evidence="4 5">
    <name type="scientific">Microdochium bolleyi</name>
    <dbReference type="NCBI Taxonomy" id="196109"/>
    <lineage>
        <taxon>Eukaryota</taxon>
        <taxon>Fungi</taxon>
        <taxon>Dikarya</taxon>
        <taxon>Ascomycota</taxon>
        <taxon>Pezizomycotina</taxon>
        <taxon>Sordariomycetes</taxon>
        <taxon>Xylariomycetidae</taxon>
        <taxon>Xylariales</taxon>
        <taxon>Microdochiaceae</taxon>
        <taxon>Microdochium</taxon>
    </lineage>
</organism>
<keyword evidence="1" id="KW-0853">WD repeat</keyword>
<dbReference type="PANTHER" id="PTHR44472">
    <property type="entry name" value="DDB1- AND CUL4-ASSOCIATED FACTOR 4-RELATED"/>
    <property type="match status" value="1"/>
</dbReference>
<feature type="region of interest" description="Disordered" evidence="3">
    <location>
        <begin position="288"/>
        <end position="318"/>
    </location>
</feature>
<evidence type="ECO:0000313" key="4">
    <source>
        <dbReference type="EMBL" id="KXJ96984.1"/>
    </source>
</evidence>
<evidence type="ECO:0008006" key="6">
    <source>
        <dbReference type="Google" id="ProtNLM"/>
    </source>
</evidence>
<feature type="region of interest" description="Disordered" evidence="3">
    <location>
        <begin position="534"/>
        <end position="572"/>
    </location>
</feature>
<accession>A0A136JIK2</accession>
<dbReference type="GO" id="GO:0080008">
    <property type="term" value="C:Cul4-RING E3 ubiquitin ligase complex"/>
    <property type="evidence" value="ECO:0007669"/>
    <property type="project" value="TreeGrafter"/>
</dbReference>
<dbReference type="InterPro" id="IPR036322">
    <property type="entry name" value="WD40_repeat_dom_sf"/>
</dbReference>
<dbReference type="PANTHER" id="PTHR44472:SF1">
    <property type="entry name" value="DDB1 AND CUL4 ASSOCIATED FACTOR 4"/>
    <property type="match status" value="1"/>
</dbReference>
<keyword evidence="5" id="KW-1185">Reference proteome</keyword>
<feature type="compositionally biased region" description="Low complexity" evidence="3">
    <location>
        <begin position="534"/>
        <end position="545"/>
    </location>
</feature>
<protein>
    <recommendedName>
        <fullName evidence="6">WD40-repeat-containing domain protein</fullName>
    </recommendedName>
</protein>
<evidence type="ECO:0000313" key="5">
    <source>
        <dbReference type="Proteomes" id="UP000070501"/>
    </source>
</evidence>
<feature type="region of interest" description="Disordered" evidence="3">
    <location>
        <begin position="417"/>
        <end position="450"/>
    </location>
</feature>
<gene>
    <name evidence="4" type="ORF">Micbo1qcDRAFT_229762</name>
</gene>
<dbReference type="InParanoid" id="A0A136JIK2"/>
<proteinExistence type="predicted"/>
<dbReference type="AlphaFoldDB" id="A0A136JIK2"/>
<dbReference type="OrthoDB" id="128867at2759"/>
<evidence type="ECO:0000256" key="2">
    <source>
        <dbReference type="ARBA" id="ARBA00022737"/>
    </source>
</evidence>
<dbReference type="SUPFAM" id="SSF50978">
    <property type="entry name" value="WD40 repeat-like"/>
    <property type="match status" value="1"/>
</dbReference>
<sequence>MAPQPPRQIPGYYYDADKGKYFKIERAGTAPTSAAWSADNVKRRRLEDKAAAAHEHQVQRNKDRVRRATVLGHPLTGGFLARELGTVRLDVVPAGFAMGLVGKGGLPLADARWSGGGSAGVRRNVQHMYVDGQDVKTGVCVAFSTIDGDSLVSTYVPRDRNGRVHRRLLAEYHHPSTHVAPYQEITVSQISDIKCHQASNQILITCRSPGPDVSMWAFSPKVTAPDDPRPNWLLSWNGSSVYKCIRTPGRGGSPSSYQANTVAPAPSGSSNLLGLIGTNSGVVQWQGGGSGATSWWTPPTLPRSSDGGSGSGNSPTVADNPFRDIFAIDFQRDQPQVALFGGRPGVLWVGDTRAPAGTWSSVAVPSSITHLRSVGPGGHQVLVAGLRDTLALYDLRFRKAEKCQQQEGLRTQRFDNTRSRHRGGRGAGGYRGDRHRSHGSGSGIGGGHLRNADRPVLRFREYRNAAHVDIGFDYDADSGVVAAAHDDGKVALYSVKTGHRLLSPTPALSAAAATSYTASSTSIMSSLSLSSSTAPFSSSSSRPAAPGGGGASSTRGPGPTIPGHSGISDISSERGPIQSIQWQRFPRDHVPSLFVGVQSSINVYSFGVHDFDDEG</sequence>